<dbReference type="PANTHER" id="PTHR48100">
    <property type="entry name" value="BROAD-SPECIFICITY PHOSPHATASE YOR283W-RELATED"/>
    <property type="match status" value="1"/>
</dbReference>
<dbReference type="PANTHER" id="PTHR48100:SF32">
    <property type="entry name" value="ANCHORED PROTEIN, PUTATIVE (AFU_ORTHOLOGUE AFUA_1G10590)-RELATED"/>
    <property type="match status" value="1"/>
</dbReference>
<dbReference type="InterPro" id="IPR029033">
    <property type="entry name" value="His_PPase_superfam"/>
</dbReference>
<dbReference type="GO" id="GO:0005737">
    <property type="term" value="C:cytoplasm"/>
    <property type="evidence" value="ECO:0007669"/>
    <property type="project" value="TreeGrafter"/>
</dbReference>
<gene>
    <name evidence="1" type="ORF">WHR41_03600</name>
</gene>
<organism evidence="1 2">
    <name type="scientific">Cladosporium halotolerans</name>
    <dbReference type="NCBI Taxonomy" id="1052096"/>
    <lineage>
        <taxon>Eukaryota</taxon>
        <taxon>Fungi</taxon>
        <taxon>Dikarya</taxon>
        <taxon>Ascomycota</taxon>
        <taxon>Pezizomycotina</taxon>
        <taxon>Dothideomycetes</taxon>
        <taxon>Dothideomycetidae</taxon>
        <taxon>Cladosporiales</taxon>
        <taxon>Cladosporiaceae</taxon>
        <taxon>Cladosporium</taxon>
    </lineage>
</organism>
<protein>
    <recommendedName>
        <fullName evidence="3">Phosphoglycerate mutase</fullName>
    </recommendedName>
</protein>
<dbReference type="GeneID" id="96005044"/>
<comment type="caution">
    <text evidence="1">The sequence shown here is derived from an EMBL/GenBank/DDBJ whole genome shotgun (WGS) entry which is preliminary data.</text>
</comment>
<evidence type="ECO:0008006" key="3">
    <source>
        <dbReference type="Google" id="ProtNLM"/>
    </source>
</evidence>
<dbReference type="SMART" id="SM00855">
    <property type="entry name" value="PGAM"/>
    <property type="match status" value="1"/>
</dbReference>
<reference evidence="1 2" key="1">
    <citation type="journal article" date="2020" name="Microbiol. Resour. Announc.">
        <title>Draft Genome Sequence of a Cladosporium Species Isolated from the Mesophotic Ascidian Didemnum maculosum.</title>
        <authorList>
            <person name="Gioti A."/>
            <person name="Siaperas R."/>
            <person name="Nikolaivits E."/>
            <person name="Le Goff G."/>
            <person name="Ouazzani J."/>
            <person name="Kotoulas G."/>
            <person name="Topakas E."/>
        </authorList>
    </citation>
    <scope>NUCLEOTIDE SEQUENCE [LARGE SCALE GENOMIC DNA]</scope>
    <source>
        <strain evidence="1 2">TM138-S3</strain>
    </source>
</reference>
<dbReference type="CDD" id="cd07067">
    <property type="entry name" value="HP_PGM_like"/>
    <property type="match status" value="1"/>
</dbReference>
<dbReference type="Proteomes" id="UP000803884">
    <property type="component" value="Unassembled WGS sequence"/>
</dbReference>
<dbReference type="InterPro" id="IPR013078">
    <property type="entry name" value="His_Pase_superF_clade-1"/>
</dbReference>
<keyword evidence="2" id="KW-1185">Reference proteome</keyword>
<dbReference type="Gene3D" id="3.40.50.1240">
    <property type="entry name" value="Phosphoglycerate mutase-like"/>
    <property type="match status" value="1"/>
</dbReference>
<dbReference type="GO" id="GO:0016791">
    <property type="term" value="F:phosphatase activity"/>
    <property type="evidence" value="ECO:0007669"/>
    <property type="project" value="TreeGrafter"/>
</dbReference>
<dbReference type="SUPFAM" id="SSF53254">
    <property type="entry name" value="Phosphoglycerate mutase-like"/>
    <property type="match status" value="1"/>
</dbReference>
<evidence type="ECO:0000313" key="2">
    <source>
        <dbReference type="Proteomes" id="UP000803884"/>
    </source>
</evidence>
<sequence>MQQVHKAAVGSSLFVDQHLCILQSDRNEMPSNVLSFAAAAALLSGAAQAQYLNTTSGPGYISYSTVTGYFLQDEPDTVASGFDYTAFNFGLMNQTYPGASGNGTQWQRFTQIVNSLNANAGLDTVYKVLFMGRHGEGFHNAAESFFGTGAWNCYWSELDGNGTTTWADADLTENGIIQAQIANNYWQRQIANEHVPYPQSYYTSPLTRCLRTANITFSDLDLPHYYPFVPTVKELLREGISTHTCDRRHSKSYIQDLFPNYEIESGFTENDELWSGVVAEPSGAQDARSKRVLDDVFASDDHTWVSITSHSGEIRSLLRVLGHREFSLGTGAVIPVLVKAQFLPAEDKPSTSVPAFTSTDFCTNGPPITSVATSSPGCVCSSGAGNSTGIASATAVPTSY</sequence>
<evidence type="ECO:0000313" key="1">
    <source>
        <dbReference type="EMBL" id="KAL1587772.1"/>
    </source>
</evidence>
<dbReference type="InterPro" id="IPR050275">
    <property type="entry name" value="PGM_Phosphatase"/>
</dbReference>
<accession>A0AB34KRU0</accession>
<proteinExistence type="predicted"/>
<name>A0AB34KRU0_9PEZI</name>
<dbReference type="EMBL" id="JAAQHG020000009">
    <property type="protein sequence ID" value="KAL1587772.1"/>
    <property type="molecule type" value="Genomic_DNA"/>
</dbReference>
<dbReference type="RefSeq" id="XP_069230877.1">
    <property type="nucleotide sequence ID" value="XM_069372206.1"/>
</dbReference>
<dbReference type="Pfam" id="PF00300">
    <property type="entry name" value="His_Phos_1"/>
    <property type="match status" value="1"/>
</dbReference>
<dbReference type="AlphaFoldDB" id="A0AB34KRU0"/>